<feature type="transmembrane region" description="Helical" evidence="1">
    <location>
        <begin position="113"/>
        <end position="135"/>
    </location>
</feature>
<dbReference type="EMBL" id="MLJW01000177">
    <property type="protein sequence ID" value="OIQ94899.1"/>
    <property type="molecule type" value="Genomic_DNA"/>
</dbReference>
<name>A0A1J5RZG5_9ZZZZ</name>
<keyword evidence="1" id="KW-0812">Transmembrane</keyword>
<proteinExistence type="predicted"/>
<protein>
    <submittedName>
        <fullName evidence="2">Uncharacterized protein</fullName>
    </submittedName>
</protein>
<reference evidence="2" key="1">
    <citation type="submission" date="2016-10" db="EMBL/GenBank/DDBJ databases">
        <title>Sequence of Gallionella enrichment culture.</title>
        <authorList>
            <person name="Poehlein A."/>
            <person name="Muehling M."/>
            <person name="Daniel R."/>
        </authorList>
    </citation>
    <scope>NUCLEOTIDE SEQUENCE</scope>
</reference>
<keyword evidence="1" id="KW-0472">Membrane</keyword>
<feature type="transmembrane region" description="Helical" evidence="1">
    <location>
        <begin position="42"/>
        <end position="68"/>
    </location>
</feature>
<accession>A0A1J5RZG5</accession>
<feature type="transmembrane region" description="Helical" evidence="1">
    <location>
        <begin position="74"/>
        <end position="101"/>
    </location>
</feature>
<dbReference type="AlphaFoldDB" id="A0A1J5RZG5"/>
<sequence length="136" mass="14619">MSAAQNLGYSAIQVVHNFGAVATVAGSLIASKLRDNAARHRLARLVLVGWLTQVASGATFGMVSYYYYHQFPDISGIAIDALAIKMVCATLGVALLTLYLWQGAHWSERGKNKTWASTSALAIIAISAAAFLRWFA</sequence>
<keyword evidence="1" id="KW-1133">Transmembrane helix</keyword>
<gene>
    <name evidence="2" type="ORF">GALL_231320</name>
</gene>
<evidence type="ECO:0000256" key="1">
    <source>
        <dbReference type="SAM" id="Phobius"/>
    </source>
</evidence>
<comment type="caution">
    <text evidence="2">The sequence shown here is derived from an EMBL/GenBank/DDBJ whole genome shotgun (WGS) entry which is preliminary data.</text>
</comment>
<organism evidence="2">
    <name type="scientific">mine drainage metagenome</name>
    <dbReference type="NCBI Taxonomy" id="410659"/>
    <lineage>
        <taxon>unclassified sequences</taxon>
        <taxon>metagenomes</taxon>
        <taxon>ecological metagenomes</taxon>
    </lineage>
</organism>
<evidence type="ECO:0000313" key="2">
    <source>
        <dbReference type="EMBL" id="OIQ94899.1"/>
    </source>
</evidence>
<feature type="transmembrane region" description="Helical" evidence="1">
    <location>
        <begin position="12"/>
        <end position="30"/>
    </location>
</feature>